<dbReference type="PANTHER" id="PTHR46546:SF4">
    <property type="entry name" value="SHEWANELLA-LIKE PROTEIN PHOSPHATASE 1"/>
    <property type="match status" value="1"/>
</dbReference>
<dbReference type="InterPro" id="IPR004843">
    <property type="entry name" value="Calcineurin-like_PHP"/>
</dbReference>
<dbReference type="GO" id="GO:0016787">
    <property type="term" value="F:hydrolase activity"/>
    <property type="evidence" value="ECO:0007669"/>
    <property type="project" value="InterPro"/>
</dbReference>
<feature type="signal peptide" evidence="1">
    <location>
        <begin position="1"/>
        <end position="19"/>
    </location>
</feature>
<evidence type="ECO:0000313" key="3">
    <source>
        <dbReference type="EMBL" id="KAL1510449.1"/>
    </source>
</evidence>
<dbReference type="EMBL" id="JBGBPQ010000015">
    <property type="protein sequence ID" value="KAL1510449.1"/>
    <property type="molecule type" value="Genomic_DNA"/>
</dbReference>
<keyword evidence="4" id="KW-1185">Reference proteome</keyword>
<organism evidence="3 4">
    <name type="scientific">Prymnesium parvum</name>
    <name type="common">Toxic golden alga</name>
    <dbReference type="NCBI Taxonomy" id="97485"/>
    <lineage>
        <taxon>Eukaryota</taxon>
        <taxon>Haptista</taxon>
        <taxon>Haptophyta</taxon>
        <taxon>Prymnesiophyceae</taxon>
        <taxon>Prymnesiales</taxon>
        <taxon>Prymnesiaceae</taxon>
        <taxon>Prymnesium</taxon>
    </lineage>
</organism>
<name>A0AB34J1A1_PRYPA</name>
<evidence type="ECO:0000259" key="2">
    <source>
        <dbReference type="Pfam" id="PF00149"/>
    </source>
</evidence>
<dbReference type="Gene3D" id="3.60.21.10">
    <property type="match status" value="1"/>
</dbReference>
<evidence type="ECO:0000313" key="4">
    <source>
        <dbReference type="Proteomes" id="UP001515480"/>
    </source>
</evidence>
<dbReference type="Pfam" id="PF00149">
    <property type="entry name" value="Metallophos"/>
    <property type="match status" value="1"/>
</dbReference>
<dbReference type="PANTHER" id="PTHR46546">
    <property type="entry name" value="SHEWANELLA-LIKE PROTEIN PHOSPHATASE 1"/>
    <property type="match status" value="1"/>
</dbReference>
<accession>A0AB34J1A1</accession>
<reference evidence="3 4" key="1">
    <citation type="journal article" date="2024" name="Science">
        <title>Giant polyketide synthase enzymes in the biosynthesis of giant marine polyether toxins.</title>
        <authorList>
            <person name="Fallon T.R."/>
            <person name="Shende V.V."/>
            <person name="Wierzbicki I.H."/>
            <person name="Pendleton A.L."/>
            <person name="Watervoot N.F."/>
            <person name="Auber R.P."/>
            <person name="Gonzalez D.J."/>
            <person name="Wisecaver J.H."/>
            <person name="Moore B.S."/>
        </authorList>
    </citation>
    <scope>NUCLEOTIDE SEQUENCE [LARGE SCALE GENOMIC DNA]</scope>
    <source>
        <strain evidence="3 4">12B1</strain>
    </source>
</reference>
<feature type="chain" id="PRO_5044306172" description="Calcineurin-like phosphoesterase domain-containing protein" evidence="1">
    <location>
        <begin position="20"/>
        <end position="377"/>
    </location>
</feature>
<proteinExistence type="predicted"/>
<protein>
    <recommendedName>
        <fullName evidence="2">Calcineurin-like phosphoesterase domain-containing protein</fullName>
    </recommendedName>
</protein>
<sequence>MSSLMLLAALVVWTHWMSPWLFNLLLAKSHETGAPTAHPAGVAALEASEITNRPAISAGHRGGLCALGDLHGDPLHALRALRLCGAVGDDWTWVGGQMTIVQVGDVLDRGNASITLLEHLWDLRDQATAAGGELVLLLGNHELLNMQGRTRYVHHKELEAFGGKTRWQNAFDPTSGAYGKRLAAQDAFAVRGHGSCRTLFNHGGLRARLAAKFGSVGALNHALQTQLTQMNGELLDARDGPLWFRGYAIPQLAALTEQAACDELAMTLATVGDGATRMAVGHNIVPWISSRCGGALQLIDVGMSSAYLGRPAAWRCDEDTRANVSIVRALYEGDALSEEPPELCAACASVSPRARLLRSTSHEVLRIDPHGDCPNYC</sequence>
<dbReference type="Proteomes" id="UP001515480">
    <property type="component" value="Unassembled WGS sequence"/>
</dbReference>
<dbReference type="SUPFAM" id="SSF56300">
    <property type="entry name" value="Metallo-dependent phosphatases"/>
    <property type="match status" value="1"/>
</dbReference>
<dbReference type="InterPro" id="IPR029052">
    <property type="entry name" value="Metallo-depent_PP-like"/>
</dbReference>
<dbReference type="AlphaFoldDB" id="A0AB34J1A1"/>
<evidence type="ECO:0000256" key="1">
    <source>
        <dbReference type="SAM" id="SignalP"/>
    </source>
</evidence>
<gene>
    <name evidence="3" type="ORF">AB1Y20_006756</name>
</gene>
<feature type="domain" description="Calcineurin-like phosphoesterase" evidence="2">
    <location>
        <begin position="66"/>
        <end position="209"/>
    </location>
</feature>
<keyword evidence="1" id="KW-0732">Signal</keyword>
<comment type="caution">
    <text evidence="3">The sequence shown here is derived from an EMBL/GenBank/DDBJ whole genome shotgun (WGS) entry which is preliminary data.</text>
</comment>